<dbReference type="Pfam" id="PF01695">
    <property type="entry name" value="IstB_IS21"/>
    <property type="match status" value="1"/>
</dbReference>
<dbReference type="InterPro" id="IPR002611">
    <property type="entry name" value="IstB_ATP-bd"/>
</dbReference>
<protein>
    <submittedName>
        <fullName evidence="3">ATP-binding protein</fullName>
    </submittedName>
</protein>
<keyword evidence="1" id="KW-0472">Membrane</keyword>
<evidence type="ECO:0000259" key="2">
    <source>
        <dbReference type="Pfam" id="PF01695"/>
    </source>
</evidence>
<sequence length="268" mass="30592">MTTRQQLHRTTLSDHKVWGIAEQKLRIFIHQGNVKAEARESCPNQGYYCGQCPTSLSNGFCQHRIILQRARLFNKATIPSRFINATMGALRQQKSTPSIMKAITWIDKWCQLDPLPQKGILLSGPHGAGKSFVMAAVIRWLTLQRGISCLFAIFGLFLMKVKQRYNTGENDYELFENLFNADVLILDDVGSSRNSEWTNDVFKTIIARRYNDCAITFLTTNLSGGLSEEKNENDFSLWAGSHSTSRLNEMSYWLTFDGPDRRRLSQKI</sequence>
<dbReference type="InterPro" id="IPR027417">
    <property type="entry name" value="P-loop_NTPase"/>
</dbReference>
<dbReference type="EMBL" id="JBHPBY010000537">
    <property type="protein sequence ID" value="MFC1853572.1"/>
    <property type="molecule type" value="Genomic_DNA"/>
</dbReference>
<keyword evidence="1" id="KW-1133">Transmembrane helix</keyword>
<reference evidence="3 4" key="1">
    <citation type="submission" date="2024-09" db="EMBL/GenBank/DDBJ databases">
        <title>Laminarin stimulates single cell rates of sulfate reduction while oxygen inhibits transcriptomic activity in coastal marine sediment.</title>
        <authorList>
            <person name="Lindsay M."/>
            <person name="Orcutt B."/>
            <person name="Emerson D."/>
            <person name="Stepanauskas R."/>
            <person name="D'Angelo T."/>
        </authorList>
    </citation>
    <scope>NUCLEOTIDE SEQUENCE [LARGE SCALE GENOMIC DNA]</scope>
    <source>
        <strain evidence="3">SAG AM-311-K15</strain>
    </source>
</reference>
<accession>A0ABV6Z548</accession>
<feature type="domain" description="IstB-like ATP-binding" evidence="2">
    <location>
        <begin position="118"/>
        <end position="223"/>
    </location>
</feature>
<keyword evidence="3" id="KW-0547">Nucleotide-binding</keyword>
<dbReference type="Gene3D" id="3.40.50.300">
    <property type="entry name" value="P-loop containing nucleotide triphosphate hydrolases"/>
    <property type="match status" value="1"/>
</dbReference>
<keyword evidence="4" id="KW-1185">Reference proteome</keyword>
<keyword evidence="1" id="KW-0812">Transmembrane</keyword>
<evidence type="ECO:0000313" key="4">
    <source>
        <dbReference type="Proteomes" id="UP001594351"/>
    </source>
</evidence>
<evidence type="ECO:0000313" key="3">
    <source>
        <dbReference type="EMBL" id="MFC1853572.1"/>
    </source>
</evidence>
<dbReference type="PANTHER" id="PTHR30050:SF4">
    <property type="entry name" value="ATP-BINDING PROTEIN RV3427C IN INSERTION SEQUENCE-RELATED"/>
    <property type="match status" value="1"/>
</dbReference>
<gene>
    <name evidence="3" type="ORF">ACFL27_25575</name>
</gene>
<name>A0ABV6Z548_UNCC1</name>
<comment type="caution">
    <text evidence="3">The sequence shown here is derived from an EMBL/GenBank/DDBJ whole genome shotgun (WGS) entry which is preliminary data.</text>
</comment>
<dbReference type="PANTHER" id="PTHR30050">
    <property type="entry name" value="CHROMOSOMAL REPLICATION INITIATOR PROTEIN DNAA"/>
    <property type="match status" value="1"/>
</dbReference>
<organism evidence="3 4">
    <name type="scientific">candidate division CSSED10-310 bacterium</name>
    <dbReference type="NCBI Taxonomy" id="2855610"/>
    <lineage>
        <taxon>Bacteria</taxon>
        <taxon>Bacteria division CSSED10-310</taxon>
    </lineage>
</organism>
<dbReference type="GO" id="GO:0005524">
    <property type="term" value="F:ATP binding"/>
    <property type="evidence" value="ECO:0007669"/>
    <property type="project" value="UniProtKB-KW"/>
</dbReference>
<dbReference type="SUPFAM" id="SSF52540">
    <property type="entry name" value="P-loop containing nucleoside triphosphate hydrolases"/>
    <property type="match status" value="1"/>
</dbReference>
<dbReference type="Proteomes" id="UP001594351">
    <property type="component" value="Unassembled WGS sequence"/>
</dbReference>
<keyword evidence="3" id="KW-0067">ATP-binding</keyword>
<feature type="transmembrane region" description="Helical" evidence="1">
    <location>
        <begin position="140"/>
        <end position="159"/>
    </location>
</feature>
<evidence type="ECO:0000256" key="1">
    <source>
        <dbReference type="SAM" id="Phobius"/>
    </source>
</evidence>
<proteinExistence type="predicted"/>